<keyword evidence="1" id="KW-0812">Transmembrane</keyword>
<proteinExistence type="predicted"/>
<dbReference type="Pfam" id="PF02517">
    <property type="entry name" value="Rce1-like"/>
    <property type="match status" value="1"/>
</dbReference>
<dbReference type="InterPro" id="IPR052710">
    <property type="entry name" value="CAAX_protease"/>
</dbReference>
<dbReference type="KEGG" id="hni:W911_15710"/>
<dbReference type="STRING" id="1029756.W911_15710"/>
<dbReference type="PANTHER" id="PTHR36435">
    <property type="entry name" value="SLR1288 PROTEIN"/>
    <property type="match status" value="1"/>
</dbReference>
<feature type="transmembrane region" description="Helical" evidence="1">
    <location>
        <begin position="228"/>
        <end position="248"/>
    </location>
</feature>
<protein>
    <recommendedName>
        <fullName evidence="2">CAAX prenyl protease 2/Lysostaphin resistance protein A-like domain-containing protein</fullName>
    </recommendedName>
</protein>
<feature type="transmembrane region" description="Helical" evidence="1">
    <location>
        <begin position="105"/>
        <end position="129"/>
    </location>
</feature>
<name>V5SIS5_9HYPH</name>
<dbReference type="PATRIC" id="fig|1029756.8.peg.3273"/>
<dbReference type="OrthoDB" id="9782250at2"/>
<feature type="transmembrane region" description="Helical" evidence="1">
    <location>
        <begin position="149"/>
        <end position="169"/>
    </location>
</feature>
<reference evidence="3 4" key="1">
    <citation type="journal article" date="2014" name="Genome Announc.">
        <title>Complete Genome Sequence of Hyphomicrobium nitrativorans Strain NL23, a Denitrifying Bacterium Isolated from Biofilm of a Methanol-Fed Denitrification System Treating Seawater at the Montreal Biodome.</title>
        <authorList>
            <person name="Martineau C."/>
            <person name="Villeneuve C."/>
            <person name="Mauffrey F."/>
            <person name="Villemur R."/>
        </authorList>
    </citation>
    <scope>NUCLEOTIDE SEQUENCE [LARGE SCALE GENOMIC DNA]</scope>
    <source>
        <strain evidence="3">NL23</strain>
    </source>
</reference>
<evidence type="ECO:0000256" key="1">
    <source>
        <dbReference type="SAM" id="Phobius"/>
    </source>
</evidence>
<keyword evidence="4" id="KW-1185">Reference proteome</keyword>
<feature type="transmembrane region" description="Helical" evidence="1">
    <location>
        <begin position="65"/>
        <end position="85"/>
    </location>
</feature>
<dbReference type="HOGENOM" id="CLU_1127747_0_0_5"/>
<organism evidence="3 4">
    <name type="scientific">Hyphomicrobium nitrativorans NL23</name>
    <dbReference type="NCBI Taxonomy" id="1029756"/>
    <lineage>
        <taxon>Bacteria</taxon>
        <taxon>Pseudomonadati</taxon>
        <taxon>Pseudomonadota</taxon>
        <taxon>Alphaproteobacteria</taxon>
        <taxon>Hyphomicrobiales</taxon>
        <taxon>Hyphomicrobiaceae</taxon>
        <taxon>Hyphomicrobium</taxon>
    </lineage>
</organism>
<dbReference type="PANTHER" id="PTHR36435:SF1">
    <property type="entry name" value="CAAX AMINO TERMINAL PROTEASE FAMILY PROTEIN"/>
    <property type="match status" value="1"/>
</dbReference>
<feature type="transmembrane region" description="Helical" evidence="1">
    <location>
        <begin position="181"/>
        <end position="198"/>
    </location>
</feature>
<dbReference type="GO" id="GO:0080120">
    <property type="term" value="P:CAAX-box protein maturation"/>
    <property type="evidence" value="ECO:0007669"/>
    <property type="project" value="UniProtKB-ARBA"/>
</dbReference>
<evidence type="ECO:0000313" key="4">
    <source>
        <dbReference type="Proteomes" id="UP000018542"/>
    </source>
</evidence>
<dbReference type="EMBL" id="CP006912">
    <property type="protein sequence ID" value="AHB50392.1"/>
    <property type="molecule type" value="Genomic_DNA"/>
</dbReference>
<sequence>MTEIASPDSTRSPYRAQGPWGPGAAVAIAIVASLAPALIGIAFIAGLFEADMASLENAGSLASPMLLGQMIAGQILSLLIIWWAAGRKGQRAQVLQLSPERETSVLTAVGLGLLLIVAIGPIEVLLYRLADIDLFTDGRWLLEGLRSPYWWGVVIAAVVLAPLWEEVTFRGFLLSALAKTRLGFWPAAAISAALWTALHAGYSWPGLVSVFLAGLGLSWIMKRTGSMRAVVIAHAVINAFALTVISTFA</sequence>
<dbReference type="AlphaFoldDB" id="V5SIS5"/>
<dbReference type="InterPro" id="IPR003675">
    <property type="entry name" value="Rce1/LyrA-like_dom"/>
</dbReference>
<feature type="domain" description="CAAX prenyl protease 2/Lysostaphin resistance protein A-like" evidence="2">
    <location>
        <begin position="150"/>
        <end position="240"/>
    </location>
</feature>
<dbReference type="GO" id="GO:0004175">
    <property type="term" value="F:endopeptidase activity"/>
    <property type="evidence" value="ECO:0007669"/>
    <property type="project" value="UniProtKB-ARBA"/>
</dbReference>
<dbReference type="Proteomes" id="UP000018542">
    <property type="component" value="Chromosome"/>
</dbReference>
<evidence type="ECO:0000313" key="3">
    <source>
        <dbReference type="EMBL" id="AHB50392.1"/>
    </source>
</evidence>
<gene>
    <name evidence="3" type="ORF">W911_15710</name>
</gene>
<keyword evidence="1" id="KW-0472">Membrane</keyword>
<evidence type="ECO:0000259" key="2">
    <source>
        <dbReference type="Pfam" id="PF02517"/>
    </source>
</evidence>
<feature type="transmembrane region" description="Helical" evidence="1">
    <location>
        <begin position="20"/>
        <end position="45"/>
    </location>
</feature>
<dbReference type="RefSeq" id="WP_023788444.1">
    <property type="nucleotide sequence ID" value="NC_022997.1"/>
</dbReference>
<keyword evidence="1" id="KW-1133">Transmembrane helix</keyword>
<accession>V5SIS5</accession>